<dbReference type="EMBL" id="SZYD01000008">
    <property type="protein sequence ID" value="KAD5507410.1"/>
    <property type="molecule type" value="Genomic_DNA"/>
</dbReference>
<evidence type="ECO:0000313" key="2">
    <source>
        <dbReference type="EMBL" id="KAD5507410.1"/>
    </source>
</evidence>
<feature type="transmembrane region" description="Helical" evidence="1">
    <location>
        <begin position="17"/>
        <end position="38"/>
    </location>
</feature>
<keyword evidence="3" id="KW-1185">Reference proteome</keyword>
<dbReference type="OrthoDB" id="1934635at2759"/>
<organism evidence="2 3">
    <name type="scientific">Mikania micrantha</name>
    <name type="common">bitter vine</name>
    <dbReference type="NCBI Taxonomy" id="192012"/>
    <lineage>
        <taxon>Eukaryota</taxon>
        <taxon>Viridiplantae</taxon>
        <taxon>Streptophyta</taxon>
        <taxon>Embryophyta</taxon>
        <taxon>Tracheophyta</taxon>
        <taxon>Spermatophyta</taxon>
        <taxon>Magnoliopsida</taxon>
        <taxon>eudicotyledons</taxon>
        <taxon>Gunneridae</taxon>
        <taxon>Pentapetalae</taxon>
        <taxon>asterids</taxon>
        <taxon>campanulids</taxon>
        <taxon>Asterales</taxon>
        <taxon>Asteraceae</taxon>
        <taxon>Asteroideae</taxon>
        <taxon>Heliantheae alliance</taxon>
        <taxon>Eupatorieae</taxon>
        <taxon>Mikania</taxon>
    </lineage>
</organism>
<dbReference type="Proteomes" id="UP000326396">
    <property type="component" value="Linkage Group LG16"/>
</dbReference>
<accession>A0A5N6NWT1</accession>
<reference evidence="2 3" key="1">
    <citation type="submission" date="2019-05" db="EMBL/GenBank/DDBJ databases">
        <title>Mikania micrantha, genome provides insights into the molecular mechanism of rapid growth.</title>
        <authorList>
            <person name="Liu B."/>
        </authorList>
    </citation>
    <scope>NUCLEOTIDE SEQUENCE [LARGE SCALE GENOMIC DNA]</scope>
    <source>
        <strain evidence="2">NLD-2019</strain>
        <tissue evidence="2">Leaf</tissue>
    </source>
</reference>
<sequence>MVCCRCLLSVLCRFGTAAAVMFLPFVCFVDLALLLYYISSPLPDSTKSGIFTGIVIGLRVKFGPYLGGATRKVCSVQLMLQPWRFPKIYANVAKFGKKGKPVSGTYIEQEEIRVYADQERGQQPTPEQWVYNESSEIGVPLCIRYDAAVVDAENPGGWEQIGPVFKENCISWYQSAVDNQWQVVLIPGGIPVEAPTEATRMKAEIPSTLQRLLGSNNEYETWRLNGKNATKKPKPIPSSGTTVKVRVILLGGGDNTDGILGMILYVAWALRWRFLKFDGRVQPDDFLDWLSTVERIFDLENIPDPYKVKLVAIKLWKSASLWWIT</sequence>
<name>A0A5N6NWT1_9ASTR</name>
<gene>
    <name evidence="2" type="ORF">E3N88_15113</name>
</gene>
<evidence type="ECO:0000313" key="3">
    <source>
        <dbReference type="Proteomes" id="UP000326396"/>
    </source>
</evidence>
<comment type="caution">
    <text evidence="2">The sequence shown here is derived from an EMBL/GenBank/DDBJ whole genome shotgun (WGS) entry which is preliminary data.</text>
</comment>
<evidence type="ECO:0000256" key="1">
    <source>
        <dbReference type="SAM" id="Phobius"/>
    </source>
</evidence>
<keyword evidence="1" id="KW-0472">Membrane</keyword>
<keyword evidence="1" id="KW-1133">Transmembrane helix</keyword>
<keyword evidence="1" id="KW-0812">Transmembrane</keyword>
<dbReference type="AlphaFoldDB" id="A0A5N6NWT1"/>
<proteinExistence type="predicted"/>
<protein>
    <submittedName>
        <fullName evidence="2">Uncharacterized protein</fullName>
    </submittedName>
</protein>